<proteinExistence type="predicted"/>
<dbReference type="AlphaFoldDB" id="A0A9P5PTY0"/>
<gene>
    <name evidence="2" type="ORF">BDP27DRAFT_1325722</name>
</gene>
<dbReference type="OrthoDB" id="2911495at2759"/>
<keyword evidence="3" id="KW-1185">Reference proteome</keyword>
<comment type="caution">
    <text evidence="2">The sequence shown here is derived from an EMBL/GenBank/DDBJ whole genome shotgun (WGS) entry which is preliminary data.</text>
</comment>
<evidence type="ECO:0000313" key="2">
    <source>
        <dbReference type="EMBL" id="KAF9069341.1"/>
    </source>
</evidence>
<evidence type="ECO:0000256" key="1">
    <source>
        <dbReference type="SAM" id="MobiDB-lite"/>
    </source>
</evidence>
<accession>A0A9P5PTY0</accession>
<organism evidence="2 3">
    <name type="scientific">Rhodocollybia butyracea</name>
    <dbReference type="NCBI Taxonomy" id="206335"/>
    <lineage>
        <taxon>Eukaryota</taxon>
        <taxon>Fungi</taxon>
        <taxon>Dikarya</taxon>
        <taxon>Basidiomycota</taxon>
        <taxon>Agaricomycotina</taxon>
        <taxon>Agaricomycetes</taxon>
        <taxon>Agaricomycetidae</taxon>
        <taxon>Agaricales</taxon>
        <taxon>Marasmiineae</taxon>
        <taxon>Omphalotaceae</taxon>
        <taxon>Rhodocollybia</taxon>
    </lineage>
</organism>
<protein>
    <submittedName>
        <fullName evidence="2">Uncharacterized protein</fullName>
    </submittedName>
</protein>
<feature type="compositionally biased region" description="Low complexity" evidence="1">
    <location>
        <begin position="458"/>
        <end position="470"/>
    </location>
</feature>
<feature type="region of interest" description="Disordered" evidence="1">
    <location>
        <begin position="458"/>
        <end position="501"/>
    </location>
</feature>
<dbReference type="EMBL" id="JADNRY010000052">
    <property type="protein sequence ID" value="KAF9069341.1"/>
    <property type="molecule type" value="Genomic_DNA"/>
</dbReference>
<evidence type="ECO:0000313" key="3">
    <source>
        <dbReference type="Proteomes" id="UP000772434"/>
    </source>
</evidence>
<name>A0A9P5PTY0_9AGAR</name>
<reference evidence="2" key="1">
    <citation type="submission" date="2020-11" db="EMBL/GenBank/DDBJ databases">
        <authorList>
            <consortium name="DOE Joint Genome Institute"/>
            <person name="Ahrendt S."/>
            <person name="Riley R."/>
            <person name="Andreopoulos W."/>
            <person name="Labutti K."/>
            <person name="Pangilinan J."/>
            <person name="Ruiz-Duenas F.J."/>
            <person name="Barrasa J.M."/>
            <person name="Sanchez-Garcia M."/>
            <person name="Camarero S."/>
            <person name="Miyauchi S."/>
            <person name="Serrano A."/>
            <person name="Linde D."/>
            <person name="Babiker R."/>
            <person name="Drula E."/>
            <person name="Ayuso-Fernandez I."/>
            <person name="Pacheco R."/>
            <person name="Padilla G."/>
            <person name="Ferreira P."/>
            <person name="Barriuso J."/>
            <person name="Kellner H."/>
            <person name="Castanera R."/>
            <person name="Alfaro M."/>
            <person name="Ramirez L."/>
            <person name="Pisabarro A.G."/>
            <person name="Kuo A."/>
            <person name="Tritt A."/>
            <person name="Lipzen A."/>
            <person name="He G."/>
            <person name="Yan M."/>
            <person name="Ng V."/>
            <person name="Cullen D."/>
            <person name="Martin F."/>
            <person name="Rosso M.-N."/>
            <person name="Henrissat B."/>
            <person name="Hibbett D."/>
            <person name="Martinez A.T."/>
            <person name="Grigoriev I.V."/>
        </authorList>
    </citation>
    <scope>NUCLEOTIDE SEQUENCE</scope>
    <source>
        <strain evidence="2">AH 40177</strain>
    </source>
</reference>
<sequence length="501" mass="57774">MHKYPLPFRILIASRPEPHIKEFFGKSGLRSICRWIPLDDDIYQASQEIQVFLQDRFQEIVCHHSHTMEHVARPWPTHNQIEVLVQKSSGHFIYPSTVLKYIDDDSAVPADRLEVVLGIQTPEGTESPFAELDALYRQIMLNAYRDDGKLLRILGAVLVFQNEDGQRGRAEPWKLSSARSDLIYLLTTEMKSIGALRAALFGIHSLFNGPSPVESSLQFCHASFPEFLSDKQRSLQFFIDEAAGHDYLAQCCLVAIQTFNHSLARSKFFNYWEYHCMRASGTDKLLSQLDDFDIYSVASTCNLPPLTLSLAQFLQKAFQIWFWFKSRHDKDLEYFRNLTTVGFVINFRNGRRIPIHLTMDFYSLNSKGKAPRRNLNQYIDSHSLHTFWHGISSLSPFPIPHSKLPGVLTDNNFKNMPTLPRITTKICRRSRPDSSLITEQQPFQHELDLFRSYNPLPSSSSGAPLSSSWLQQHSRPAKRHRDNNESQRSHKSGRHEHIVFE</sequence>
<dbReference type="Proteomes" id="UP000772434">
    <property type="component" value="Unassembled WGS sequence"/>
</dbReference>